<dbReference type="Proteomes" id="UP000185622">
    <property type="component" value="Chromosome"/>
</dbReference>
<evidence type="ECO:0000259" key="5">
    <source>
        <dbReference type="PROSITE" id="PS50893"/>
    </source>
</evidence>
<evidence type="ECO:0000256" key="1">
    <source>
        <dbReference type="ARBA" id="ARBA00005417"/>
    </source>
</evidence>
<dbReference type="EMBL" id="CP019437">
    <property type="protein sequence ID" value="AQS49439.1"/>
    <property type="molecule type" value="Genomic_DNA"/>
</dbReference>
<dbReference type="SUPFAM" id="SSF52540">
    <property type="entry name" value="P-loop containing nucleoside triphosphate hydrolases"/>
    <property type="match status" value="1"/>
</dbReference>
<comment type="similarity">
    <text evidence="1">Belongs to the ABC transporter superfamily.</text>
</comment>
<dbReference type="InterPro" id="IPR027417">
    <property type="entry name" value="P-loop_NTPase"/>
</dbReference>
<dbReference type="Gene3D" id="3.40.50.300">
    <property type="entry name" value="P-loop containing nucleotide triphosphate hydrolases"/>
    <property type="match status" value="1"/>
</dbReference>
<dbReference type="PANTHER" id="PTHR43553:SF24">
    <property type="entry name" value="ENERGY-COUPLING FACTOR TRANSPORTER ATP-BINDING PROTEIN ECFA1"/>
    <property type="match status" value="1"/>
</dbReference>
<reference evidence="6 7" key="1">
    <citation type="submission" date="2017-01" db="EMBL/GenBank/DDBJ databases">
        <title>The complete genome sequence of a sulfur-oxidizing marine bacterium Thioclava sp. 25B10_4T.</title>
        <authorList>
            <person name="Liu Y."/>
            <person name="Lai Q."/>
            <person name="Shao Z."/>
        </authorList>
    </citation>
    <scope>NUCLEOTIDE SEQUENCE [LARGE SCALE GENOMIC DNA]</scope>
    <source>
        <strain evidence="6 7">25B10_4</strain>
    </source>
</reference>
<dbReference type="CDD" id="cd03225">
    <property type="entry name" value="ABC_cobalt_CbiO_domain1"/>
    <property type="match status" value="1"/>
</dbReference>
<accession>A0ABN4XHH9</accession>
<evidence type="ECO:0000313" key="7">
    <source>
        <dbReference type="Proteomes" id="UP000185622"/>
    </source>
</evidence>
<dbReference type="InterPro" id="IPR015856">
    <property type="entry name" value="ABC_transpr_CbiO/EcfA_su"/>
</dbReference>
<keyword evidence="2" id="KW-0813">Transport</keyword>
<feature type="domain" description="ABC transporter" evidence="5">
    <location>
        <begin position="17"/>
        <end position="243"/>
    </location>
</feature>
<protein>
    <submittedName>
        <fullName evidence="6">Cobalt ABC transporter</fullName>
    </submittedName>
</protein>
<dbReference type="InterPro" id="IPR050095">
    <property type="entry name" value="ECF_ABC_transporter_ATP-bd"/>
</dbReference>
<sequence length="252" mass="27587">MTRRMSDGATLTSASHIAISDLGHDLDGRPVLEGISLETRARRIGVVGRNGSGKSTLSRLMAGLIAPSRGSLRINGHDLAADRKAALREVGILFQNPDHQIIFPTVIEEISFGLRQQGIRKTEAEAAAEETLAQFGKAAWRDAYVTTLSQGQKQLLCLMAVSAMAPNLLILDEPFSGLDIPTKAQLGRALTLYRGTLVQVTHDPRELEHYEEILWLDQGRLRMHGAAREVLPAYVEEMTRAGEADDIAQLSR</sequence>
<gene>
    <name evidence="6" type="ORF">BMG03_17820</name>
</gene>
<dbReference type="SMART" id="SM00382">
    <property type="entry name" value="AAA"/>
    <property type="match status" value="1"/>
</dbReference>
<dbReference type="InterPro" id="IPR003439">
    <property type="entry name" value="ABC_transporter-like_ATP-bd"/>
</dbReference>
<organism evidence="6 7">
    <name type="scientific">Thioclava nitratireducens</name>
    <dbReference type="NCBI Taxonomy" id="1915078"/>
    <lineage>
        <taxon>Bacteria</taxon>
        <taxon>Pseudomonadati</taxon>
        <taxon>Pseudomonadota</taxon>
        <taxon>Alphaproteobacteria</taxon>
        <taxon>Rhodobacterales</taxon>
        <taxon>Paracoccaceae</taxon>
        <taxon>Thioclava</taxon>
    </lineage>
</organism>
<dbReference type="PROSITE" id="PS50893">
    <property type="entry name" value="ABC_TRANSPORTER_2"/>
    <property type="match status" value="1"/>
</dbReference>
<proteinExistence type="inferred from homology"/>
<evidence type="ECO:0000256" key="3">
    <source>
        <dbReference type="ARBA" id="ARBA00022741"/>
    </source>
</evidence>
<keyword evidence="7" id="KW-1185">Reference proteome</keyword>
<dbReference type="Pfam" id="PF00005">
    <property type="entry name" value="ABC_tran"/>
    <property type="match status" value="1"/>
</dbReference>
<name>A0ABN4XHH9_9RHOB</name>
<evidence type="ECO:0000256" key="2">
    <source>
        <dbReference type="ARBA" id="ARBA00022448"/>
    </source>
</evidence>
<keyword evidence="4" id="KW-0067">ATP-binding</keyword>
<keyword evidence="3" id="KW-0547">Nucleotide-binding</keyword>
<dbReference type="PANTHER" id="PTHR43553">
    <property type="entry name" value="HEAVY METAL TRANSPORTER"/>
    <property type="match status" value="1"/>
</dbReference>
<evidence type="ECO:0000313" key="6">
    <source>
        <dbReference type="EMBL" id="AQS49439.1"/>
    </source>
</evidence>
<dbReference type="InterPro" id="IPR003593">
    <property type="entry name" value="AAA+_ATPase"/>
</dbReference>
<evidence type="ECO:0000256" key="4">
    <source>
        <dbReference type="ARBA" id="ARBA00022840"/>
    </source>
</evidence>